<proteinExistence type="predicted"/>
<dbReference type="GO" id="GO:0005886">
    <property type="term" value="C:plasma membrane"/>
    <property type="evidence" value="ECO:0007669"/>
    <property type="project" value="UniProtKB-SubCell"/>
</dbReference>
<gene>
    <name evidence="8" type="ordered locus">Nther_2314</name>
</gene>
<sequence length="317" mass="35548">MPGTLMLYLTITACMTGIFLNMYQFLFRKRIETKNRLSKLNELTDGSAGSGFEHTPRTPLQKALALPVHRRVVLPLFHKLTAFLEKLLPHKVFTGFKKDIISAGLSQHLNATELLAAYFLIICLGLVMAVFFVTFLSTPVWTGMVLVILGFIGPKLWLSSKVNTRKNEIQRALPEFLDLLTVSVEAGLGFESSLKKVAEEGTGPLAVEIKRVTQEISMGKSRKEALIDLKERIDLQDLSTFINAIIQAEQLGVGISRVLKVESKEFRRKRRQRAEEQAMKAPVKLLIPLILFIFPTIFIILLGPAALRIMDNLIGTF</sequence>
<dbReference type="InterPro" id="IPR018076">
    <property type="entry name" value="T2SS_GspF_dom"/>
</dbReference>
<feature type="transmembrane region" description="Helical" evidence="6">
    <location>
        <begin position="115"/>
        <end position="134"/>
    </location>
</feature>
<dbReference type="Pfam" id="PF00482">
    <property type="entry name" value="T2SSF"/>
    <property type="match status" value="1"/>
</dbReference>
<organism evidence="8 9">
    <name type="scientific">Natranaerobius thermophilus (strain ATCC BAA-1301 / DSM 18059 / JW/NM-WN-LF)</name>
    <dbReference type="NCBI Taxonomy" id="457570"/>
    <lineage>
        <taxon>Bacteria</taxon>
        <taxon>Bacillati</taxon>
        <taxon>Bacillota</taxon>
        <taxon>Clostridia</taxon>
        <taxon>Natranaerobiales</taxon>
        <taxon>Natranaerobiaceae</taxon>
        <taxon>Natranaerobius</taxon>
    </lineage>
</organism>
<reference evidence="8 9" key="2">
    <citation type="journal article" date="2011" name="J. Bacteriol.">
        <title>Complete genome sequence of the anaerobic, halophilic alkalithermophile Natranaerobius thermophilus JW/NM-WN-LF.</title>
        <authorList>
            <person name="Zhao B."/>
            <person name="Mesbah N.M."/>
            <person name="Dalin E."/>
            <person name="Goodwin L."/>
            <person name="Nolan M."/>
            <person name="Pitluck S."/>
            <person name="Chertkov O."/>
            <person name="Brettin T.S."/>
            <person name="Han J."/>
            <person name="Larimer F.W."/>
            <person name="Land M.L."/>
            <person name="Hauser L."/>
            <person name="Kyrpides N."/>
            <person name="Wiegel J."/>
        </authorList>
    </citation>
    <scope>NUCLEOTIDE SEQUENCE [LARGE SCALE GENOMIC DNA]</scope>
    <source>
        <strain evidence="9">ATCC BAA-1301 / DSM 18059 / JW/NM-WN-LF</strain>
    </source>
</reference>
<evidence type="ECO:0000259" key="7">
    <source>
        <dbReference type="Pfam" id="PF00482"/>
    </source>
</evidence>
<evidence type="ECO:0000313" key="8">
    <source>
        <dbReference type="EMBL" id="ACB85880.1"/>
    </source>
</evidence>
<dbReference type="AlphaFoldDB" id="B2A8J6"/>
<dbReference type="PANTHER" id="PTHR35007">
    <property type="entry name" value="INTEGRAL MEMBRANE PROTEIN-RELATED"/>
    <property type="match status" value="1"/>
</dbReference>
<feature type="transmembrane region" description="Helical" evidence="6">
    <location>
        <begin position="285"/>
        <end position="307"/>
    </location>
</feature>
<name>B2A8J6_NATTJ</name>
<evidence type="ECO:0000256" key="4">
    <source>
        <dbReference type="ARBA" id="ARBA00022989"/>
    </source>
</evidence>
<dbReference type="Proteomes" id="UP000001683">
    <property type="component" value="Chromosome"/>
</dbReference>
<keyword evidence="9" id="KW-1185">Reference proteome</keyword>
<dbReference type="InParanoid" id="B2A8J6"/>
<dbReference type="OrthoDB" id="9810662at2"/>
<evidence type="ECO:0000256" key="1">
    <source>
        <dbReference type="ARBA" id="ARBA00004651"/>
    </source>
</evidence>
<keyword evidence="4 6" id="KW-1133">Transmembrane helix</keyword>
<dbReference type="PANTHER" id="PTHR35007:SF2">
    <property type="entry name" value="PILUS ASSEMBLE PROTEIN"/>
    <property type="match status" value="1"/>
</dbReference>
<reference evidence="8 9" key="1">
    <citation type="submission" date="2008-04" db="EMBL/GenBank/DDBJ databases">
        <title>Complete sequence of chromosome of Natranaerobius thermophilus JW/NM-WN-LF.</title>
        <authorList>
            <consortium name="US DOE Joint Genome Institute"/>
            <person name="Copeland A."/>
            <person name="Lucas S."/>
            <person name="Lapidus A."/>
            <person name="Glavina del Rio T."/>
            <person name="Dalin E."/>
            <person name="Tice H."/>
            <person name="Bruce D."/>
            <person name="Goodwin L."/>
            <person name="Pitluck S."/>
            <person name="Chertkov O."/>
            <person name="Brettin T."/>
            <person name="Detter J.C."/>
            <person name="Han C."/>
            <person name="Kuske C.R."/>
            <person name="Schmutz J."/>
            <person name="Larimer F."/>
            <person name="Land M."/>
            <person name="Hauser L."/>
            <person name="Kyrpides N."/>
            <person name="Lykidis A."/>
            <person name="Mesbah N.M."/>
            <person name="Wiegel J."/>
        </authorList>
    </citation>
    <scope>NUCLEOTIDE SEQUENCE [LARGE SCALE GENOMIC DNA]</scope>
    <source>
        <strain evidence="9">ATCC BAA-1301 / DSM 18059 / JW/NM-WN-LF</strain>
    </source>
</reference>
<dbReference type="eggNOG" id="COG2064">
    <property type="taxonomic scope" value="Bacteria"/>
</dbReference>
<keyword evidence="2" id="KW-1003">Cell membrane</keyword>
<dbReference type="HOGENOM" id="CLU_056917_4_0_9"/>
<dbReference type="RefSeq" id="WP_012448730.1">
    <property type="nucleotide sequence ID" value="NC_010718.1"/>
</dbReference>
<evidence type="ECO:0000256" key="6">
    <source>
        <dbReference type="SAM" id="Phobius"/>
    </source>
</evidence>
<dbReference type="STRING" id="457570.Nther_2314"/>
<dbReference type="EMBL" id="CP001034">
    <property type="protein sequence ID" value="ACB85880.1"/>
    <property type="molecule type" value="Genomic_DNA"/>
</dbReference>
<feature type="transmembrane region" description="Helical" evidence="6">
    <location>
        <begin position="6"/>
        <end position="26"/>
    </location>
</feature>
<feature type="domain" description="Type II secretion system protein GspF" evidence="7">
    <location>
        <begin position="176"/>
        <end position="302"/>
    </location>
</feature>
<keyword evidence="3 6" id="KW-0812">Transmembrane</keyword>
<evidence type="ECO:0000256" key="2">
    <source>
        <dbReference type="ARBA" id="ARBA00022475"/>
    </source>
</evidence>
<evidence type="ECO:0000256" key="3">
    <source>
        <dbReference type="ARBA" id="ARBA00022692"/>
    </source>
</evidence>
<comment type="subcellular location">
    <subcellularLocation>
        <location evidence="1">Cell membrane</location>
        <topology evidence="1">Multi-pass membrane protein</topology>
    </subcellularLocation>
</comment>
<feature type="transmembrane region" description="Helical" evidence="6">
    <location>
        <begin position="140"/>
        <end position="158"/>
    </location>
</feature>
<accession>B2A8J6</accession>
<dbReference type="KEGG" id="nth:Nther_2314"/>
<evidence type="ECO:0000313" key="9">
    <source>
        <dbReference type="Proteomes" id="UP000001683"/>
    </source>
</evidence>
<keyword evidence="5 6" id="KW-0472">Membrane</keyword>
<protein>
    <submittedName>
        <fullName evidence="8">Type II secretion system protein</fullName>
    </submittedName>
</protein>
<evidence type="ECO:0000256" key="5">
    <source>
        <dbReference type="ARBA" id="ARBA00023136"/>
    </source>
</evidence>